<dbReference type="RefSeq" id="WP_145452548.1">
    <property type="nucleotide sequence ID" value="NZ_CP037421.1"/>
</dbReference>
<protein>
    <submittedName>
        <fullName evidence="1">Uncharacterized protein</fullName>
    </submittedName>
</protein>
<organism evidence="1 2">
    <name type="scientific">Gimesia panareensis</name>
    <dbReference type="NCBI Taxonomy" id="2527978"/>
    <lineage>
        <taxon>Bacteria</taxon>
        <taxon>Pseudomonadati</taxon>
        <taxon>Planctomycetota</taxon>
        <taxon>Planctomycetia</taxon>
        <taxon>Planctomycetales</taxon>
        <taxon>Planctomycetaceae</taxon>
        <taxon>Gimesia</taxon>
    </lineage>
</organism>
<dbReference type="AlphaFoldDB" id="A0A517QGE2"/>
<dbReference type="EMBL" id="CP037421">
    <property type="protein sequence ID" value="QDT30694.1"/>
    <property type="molecule type" value="Genomic_DNA"/>
</dbReference>
<evidence type="ECO:0000313" key="1">
    <source>
        <dbReference type="EMBL" id="QDT30694.1"/>
    </source>
</evidence>
<name>A0A517QGE2_9PLAN</name>
<proteinExistence type="predicted"/>
<accession>A0A517QGE2</accession>
<sequence length="163" mass="19329">MLSESDKARWEKMRSLLNRVRYPVLTEWNSMEDQAAAIRYGLQTEKFTAYEFLLLSSDDELKKSILETLVRSASTAHSSIYKNRAVIKLMPRRWVIKHIEPIVNQILTDETDPYLKTEPDEYYRRFAELYDELDDGLLERLLDRAAQHDDPDVKEVAEDFRER</sequence>
<gene>
    <name evidence="1" type="ORF">Enr10x_60620</name>
</gene>
<reference evidence="1 2" key="1">
    <citation type="submission" date="2019-03" db="EMBL/GenBank/DDBJ databases">
        <title>Deep-cultivation of Planctomycetes and their phenomic and genomic characterization uncovers novel biology.</title>
        <authorList>
            <person name="Wiegand S."/>
            <person name="Jogler M."/>
            <person name="Boedeker C."/>
            <person name="Pinto D."/>
            <person name="Vollmers J."/>
            <person name="Rivas-Marin E."/>
            <person name="Kohn T."/>
            <person name="Peeters S.H."/>
            <person name="Heuer A."/>
            <person name="Rast P."/>
            <person name="Oberbeckmann S."/>
            <person name="Bunk B."/>
            <person name="Jeske O."/>
            <person name="Meyerdierks A."/>
            <person name="Storesund J.E."/>
            <person name="Kallscheuer N."/>
            <person name="Luecker S."/>
            <person name="Lage O.M."/>
            <person name="Pohl T."/>
            <person name="Merkel B.J."/>
            <person name="Hornburger P."/>
            <person name="Mueller R.-W."/>
            <person name="Bruemmer F."/>
            <person name="Labrenz M."/>
            <person name="Spormann A.M."/>
            <person name="Op den Camp H."/>
            <person name="Overmann J."/>
            <person name="Amann R."/>
            <person name="Jetten M.S.M."/>
            <person name="Mascher T."/>
            <person name="Medema M.H."/>
            <person name="Devos D.P."/>
            <person name="Kaster A.-K."/>
            <person name="Ovreas L."/>
            <person name="Rohde M."/>
            <person name="Galperin M.Y."/>
            <person name="Jogler C."/>
        </authorList>
    </citation>
    <scope>NUCLEOTIDE SEQUENCE [LARGE SCALE GENOMIC DNA]</scope>
    <source>
        <strain evidence="1 2">Enr10</strain>
    </source>
</reference>
<evidence type="ECO:0000313" key="2">
    <source>
        <dbReference type="Proteomes" id="UP000315647"/>
    </source>
</evidence>
<keyword evidence="2" id="KW-1185">Reference proteome</keyword>
<dbReference type="Proteomes" id="UP000315647">
    <property type="component" value="Chromosome"/>
</dbReference>